<keyword evidence="1" id="KW-0472">Membrane</keyword>
<dbReference type="InterPro" id="IPR016833">
    <property type="entry name" value="Put_Na-Bile_cotransptr"/>
</dbReference>
<comment type="caution">
    <text evidence="2">The sequence shown here is derived from an EMBL/GenBank/DDBJ whole genome shotgun (WGS) entry which is preliminary data.</text>
</comment>
<feature type="transmembrane region" description="Helical" evidence="1">
    <location>
        <begin position="204"/>
        <end position="225"/>
    </location>
</feature>
<proteinExistence type="predicted"/>
<evidence type="ECO:0000256" key="1">
    <source>
        <dbReference type="SAM" id="Phobius"/>
    </source>
</evidence>
<accession>A0A7X1E3E2</accession>
<feature type="transmembrane region" description="Helical" evidence="1">
    <location>
        <begin position="104"/>
        <end position="126"/>
    </location>
</feature>
<dbReference type="InterPro" id="IPR038770">
    <property type="entry name" value="Na+/solute_symporter_sf"/>
</dbReference>
<name>A0A7X1E3E2_9BACT</name>
<feature type="transmembrane region" description="Helical" evidence="1">
    <location>
        <begin position="307"/>
        <end position="327"/>
    </location>
</feature>
<keyword evidence="3" id="KW-1185">Reference proteome</keyword>
<dbReference type="AlphaFoldDB" id="A0A7X1E3E2"/>
<keyword evidence="1" id="KW-1133">Transmembrane helix</keyword>
<protein>
    <submittedName>
        <fullName evidence="2">Bile acid:sodium symporter</fullName>
    </submittedName>
</protein>
<keyword evidence="1" id="KW-0812">Transmembrane</keyword>
<feature type="transmembrane region" description="Helical" evidence="1">
    <location>
        <begin position="271"/>
        <end position="295"/>
    </location>
</feature>
<organism evidence="2 3">
    <name type="scientific">Puniceicoccus vermicola</name>
    <dbReference type="NCBI Taxonomy" id="388746"/>
    <lineage>
        <taxon>Bacteria</taxon>
        <taxon>Pseudomonadati</taxon>
        <taxon>Verrucomicrobiota</taxon>
        <taxon>Opitutia</taxon>
        <taxon>Puniceicoccales</taxon>
        <taxon>Puniceicoccaceae</taxon>
        <taxon>Puniceicoccus</taxon>
    </lineage>
</organism>
<dbReference type="PANTHER" id="PTHR18640:SF5">
    <property type="entry name" value="SODIUM_BILE ACID COTRANSPORTER 7"/>
    <property type="match status" value="1"/>
</dbReference>
<dbReference type="RefSeq" id="WP_185692100.1">
    <property type="nucleotide sequence ID" value="NZ_JACHVA010000053.1"/>
</dbReference>
<feature type="transmembrane region" description="Helical" evidence="1">
    <location>
        <begin position="72"/>
        <end position="92"/>
    </location>
</feature>
<feature type="transmembrane region" description="Helical" evidence="1">
    <location>
        <begin position="41"/>
        <end position="60"/>
    </location>
</feature>
<feature type="transmembrane region" description="Helical" evidence="1">
    <location>
        <begin position="12"/>
        <end position="29"/>
    </location>
</feature>
<gene>
    <name evidence="2" type="ORF">H5P30_06300</name>
</gene>
<feature type="transmembrane region" description="Helical" evidence="1">
    <location>
        <begin position="133"/>
        <end position="159"/>
    </location>
</feature>
<dbReference type="Proteomes" id="UP000525652">
    <property type="component" value="Unassembled WGS sequence"/>
</dbReference>
<dbReference type="GO" id="GO:0005886">
    <property type="term" value="C:plasma membrane"/>
    <property type="evidence" value="ECO:0007669"/>
    <property type="project" value="TreeGrafter"/>
</dbReference>
<feature type="transmembrane region" description="Helical" evidence="1">
    <location>
        <begin position="171"/>
        <end position="192"/>
    </location>
</feature>
<evidence type="ECO:0000313" key="2">
    <source>
        <dbReference type="EMBL" id="MBC2601385.1"/>
    </source>
</evidence>
<evidence type="ECO:0000313" key="3">
    <source>
        <dbReference type="Proteomes" id="UP000525652"/>
    </source>
</evidence>
<dbReference type="Pfam" id="PF13593">
    <property type="entry name" value="SBF_like"/>
    <property type="match status" value="1"/>
</dbReference>
<dbReference type="Gene3D" id="1.20.1530.20">
    <property type="match status" value="1"/>
</dbReference>
<dbReference type="PANTHER" id="PTHR18640">
    <property type="entry name" value="SOLUTE CARRIER FAMILY 10 MEMBER 7"/>
    <property type="match status" value="1"/>
</dbReference>
<sequence length="340" mass="36996">MSSPRGWWNKNWFPVMIFVAVGMGLLFPRVGEPAGFWNPDFFVKVAVFVIFFLQGMVLPVKELARGILLWKFHTIVLGFNFILAPSLAWLLFASPWSPTDPSSIPGFLYLGILPTTVSSAVALTVAARGDSAAALFGVTLSNLAGIVMVPLGVVFWMHAGGEKVDMSFGDALLRVGKLIAIPMAIGQIFRLVLPRGVDWVKRKVGMLSQALIVGIVWILFAGSAAKGEWDQFTWIRLLWTFAGVVLYFVLFSGLFLIVIGKIRMSFGERVAAYFCGTQKGLATGAPMATAFFLAASEAGDLPPMGLILLPLMIYHPLQLTVGSFLAARFHGRSTHPTGEI</sequence>
<feature type="transmembrane region" description="Helical" evidence="1">
    <location>
        <begin position="237"/>
        <end position="259"/>
    </location>
</feature>
<dbReference type="EMBL" id="JACHVA010000053">
    <property type="protein sequence ID" value="MBC2601385.1"/>
    <property type="molecule type" value="Genomic_DNA"/>
</dbReference>
<reference evidence="2 3" key="1">
    <citation type="submission" date="2020-07" db="EMBL/GenBank/DDBJ databases">
        <authorList>
            <person name="Feng X."/>
        </authorList>
    </citation>
    <scope>NUCLEOTIDE SEQUENCE [LARGE SCALE GENOMIC DNA]</scope>
    <source>
        <strain evidence="2 3">JCM14086</strain>
    </source>
</reference>